<dbReference type="Pfam" id="PF14223">
    <property type="entry name" value="Retrotran_gag_2"/>
    <property type="match status" value="1"/>
</dbReference>
<comment type="caution">
    <text evidence="3">The sequence shown here is derived from an EMBL/GenBank/DDBJ whole genome shotgun (WGS) entry which is preliminary data.</text>
</comment>
<feature type="compositionally biased region" description="Basic and acidic residues" evidence="1">
    <location>
        <begin position="81"/>
        <end position="95"/>
    </location>
</feature>
<reference evidence="3 4" key="1">
    <citation type="submission" date="2024-03" db="EMBL/GenBank/DDBJ databases">
        <authorList>
            <person name="Martinez-Hernandez J."/>
        </authorList>
    </citation>
    <scope>NUCLEOTIDE SEQUENCE [LARGE SCALE GENOMIC DNA]</scope>
</reference>
<feature type="region of interest" description="Disordered" evidence="1">
    <location>
        <begin position="81"/>
        <end position="100"/>
    </location>
</feature>
<evidence type="ECO:0000256" key="1">
    <source>
        <dbReference type="SAM" id="MobiDB-lite"/>
    </source>
</evidence>
<proteinExistence type="predicted"/>
<organism evidence="3 4">
    <name type="scientific">Lupinus luteus</name>
    <name type="common">European yellow lupine</name>
    <dbReference type="NCBI Taxonomy" id="3873"/>
    <lineage>
        <taxon>Eukaryota</taxon>
        <taxon>Viridiplantae</taxon>
        <taxon>Streptophyta</taxon>
        <taxon>Embryophyta</taxon>
        <taxon>Tracheophyta</taxon>
        <taxon>Spermatophyta</taxon>
        <taxon>Magnoliopsida</taxon>
        <taxon>eudicotyledons</taxon>
        <taxon>Gunneridae</taxon>
        <taxon>Pentapetalae</taxon>
        <taxon>rosids</taxon>
        <taxon>fabids</taxon>
        <taxon>Fabales</taxon>
        <taxon>Fabaceae</taxon>
        <taxon>Papilionoideae</taxon>
        <taxon>50 kb inversion clade</taxon>
        <taxon>genistoids sensu lato</taxon>
        <taxon>core genistoids</taxon>
        <taxon>Genisteae</taxon>
        <taxon>Lupinus</taxon>
    </lineage>
</organism>
<dbReference type="AlphaFoldDB" id="A0AAV1W606"/>
<gene>
    <name evidence="3" type="ORF">LLUT_LOCUS5924</name>
</gene>
<evidence type="ECO:0000259" key="2">
    <source>
        <dbReference type="Pfam" id="PF22936"/>
    </source>
</evidence>
<evidence type="ECO:0000313" key="3">
    <source>
        <dbReference type="EMBL" id="CAL0304864.1"/>
    </source>
</evidence>
<dbReference type="PANTHER" id="PTHR35317:SF27">
    <property type="entry name" value="RETROVIRUS-RELATED POL POLYPROTEIN FROM TRANSPOSON TNT 1-94"/>
    <property type="match status" value="1"/>
</dbReference>
<sequence>MRMKYELMQMEEGDKISEFFTRIISHTNAMKQCGEEMSNATIVEKILRIVTPRFDNMVVAIEETGKVETMNVEELQGSLETHEQRLNERGPDKQSHQALQVQSCQAPNKHHQHGRQDSEANLVKGDDEELDDVVVQLMMTTSSLKGFSDTWYLDSGCSNHMTCNKDWLVNFDPSRRSKVKFADSRMIEAEGTGDIPLLMADGRKTYISDVLFVPKMKTNLISIGQLHEKGITMQLLNGLMIIYDKQKREILRVPLTSNRTFQVKLAAGNS</sequence>
<accession>A0AAV1W606</accession>
<feature type="domain" description="Retrovirus-related Pol polyprotein from transposon TNT 1-94-like beta-barrel" evidence="2">
    <location>
        <begin position="151"/>
        <end position="230"/>
    </location>
</feature>
<keyword evidence="4" id="KW-1185">Reference proteome</keyword>
<dbReference type="PANTHER" id="PTHR35317">
    <property type="entry name" value="OS04G0629600 PROTEIN"/>
    <property type="match status" value="1"/>
</dbReference>
<evidence type="ECO:0000313" key="4">
    <source>
        <dbReference type="Proteomes" id="UP001497480"/>
    </source>
</evidence>
<name>A0AAV1W606_LUPLU</name>
<dbReference type="EMBL" id="CAXHTB010000004">
    <property type="protein sequence ID" value="CAL0304864.1"/>
    <property type="molecule type" value="Genomic_DNA"/>
</dbReference>
<dbReference type="InterPro" id="IPR054722">
    <property type="entry name" value="PolX-like_BBD"/>
</dbReference>
<protein>
    <recommendedName>
        <fullName evidence="2">Retrovirus-related Pol polyprotein from transposon TNT 1-94-like beta-barrel domain-containing protein</fullName>
    </recommendedName>
</protein>
<dbReference type="Proteomes" id="UP001497480">
    <property type="component" value="Unassembled WGS sequence"/>
</dbReference>
<dbReference type="Pfam" id="PF22936">
    <property type="entry name" value="Pol_BBD"/>
    <property type="match status" value="1"/>
</dbReference>